<name>A0ABR2KMU0_9EUKA</name>
<evidence type="ECO:0000259" key="3">
    <source>
        <dbReference type="PROSITE" id="PS50197"/>
    </source>
</evidence>
<dbReference type="SUPFAM" id="SSF49899">
    <property type="entry name" value="Concanavalin A-like lectins/glucanases"/>
    <property type="match status" value="1"/>
</dbReference>
<dbReference type="PANTHER" id="PTHR13743:SF112">
    <property type="entry name" value="BEACH DOMAIN-CONTAINING PROTEIN"/>
    <property type="match status" value="1"/>
</dbReference>
<dbReference type="EMBL" id="JAPFFF010000004">
    <property type="protein sequence ID" value="KAK8892141.1"/>
    <property type="molecule type" value="Genomic_DNA"/>
</dbReference>
<dbReference type="PANTHER" id="PTHR13743">
    <property type="entry name" value="BEIGE/BEACH-RELATED"/>
    <property type="match status" value="1"/>
</dbReference>
<dbReference type="SUPFAM" id="SSF50978">
    <property type="entry name" value="WD40 repeat-like"/>
    <property type="match status" value="1"/>
</dbReference>
<dbReference type="InterPro" id="IPR013320">
    <property type="entry name" value="ConA-like_dom_sf"/>
</dbReference>
<dbReference type="Gene3D" id="1.10.1540.10">
    <property type="entry name" value="BEACH domain"/>
    <property type="match status" value="1"/>
</dbReference>
<organism evidence="4 5">
    <name type="scientific">Tritrichomonas musculus</name>
    <dbReference type="NCBI Taxonomy" id="1915356"/>
    <lineage>
        <taxon>Eukaryota</taxon>
        <taxon>Metamonada</taxon>
        <taxon>Parabasalia</taxon>
        <taxon>Tritrichomonadida</taxon>
        <taxon>Tritrichomonadidae</taxon>
        <taxon>Tritrichomonas</taxon>
    </lineage>
</organism>
<feature type="compositionally biased region" description="Acidic residues" evidence="2">
    <location>
        <begin position="2113"/>
        <end position="2123"/>
    </location>
</feature>
<evidence type="ECO:0000256" key="1">
    <source>
        <dbReference type="SAM" id="Coils"/>
    </source>
</evidence>
<dbReference type="InterPro" id="IPR015943">
    <property type="entry name" value="WD40/YVTN_repeat-like_dom_sf"/>
</dbReference>
<dbReference type="SUPFAM" id="SSF50729">
    <property type="entry name" value="PH domain-like"/>
    <property type="match status" value="1"/>
</dbReference>
<dbReference type="InterPro" id="IPR019775">
    <property type="entry name" value="WD40_repeat_CS"/>
</dbReference>
<keyword evidence="5" id="KW-1185">Reference proteome</keyword>
<dbReference type="PROSITE" id="PS00678">
    <property type="entry name" value="WD_REPEATS_1"/>
    <property type="match status" value="1"/>
</dbReference>
<dbReference type="InterPro" id="IPR000409">
    <property type="entry name" value="BEACH_dom"/>
</dbReference>
<dbReference type="Proteomes" id="UP001470230">
    <property type="component" value="Unassembled WGS sequence"/>
</dbReference>
<reference evidence="4 5" key="1">
    <citation type="submission" date="2024-04" db="EMBL/GenBank/DDBJ databases">
        <title>Tritrichomonas musculus Genome.</title>
        <authorList>
            <person name="Alves-Ferreira E."/>
            <person name="Grigg M."/>
            <person name="Lorenzi H."/>
            <person name="Galac M."/>
        </authorList>
    </citation>
    <scope>NUCLEOTIDE SEQUENCE [LARGE SCALE GENOMIC DNA]</scope>
    <source>
        <strain evidence="4 5">EAF2021</strain>
    </source>
</reference>
<feature type="coiled-coil region" evidence="1">
    <location>
        <begin position="1311"/>
        <end position="1338"/>
    </location>
</feature>
<dbReference type="InterPro" id="IPR036372">
    <property type="entry name" value="BEACH_dom_sf"/>
</dbReference>
<sequence length="2265" mass="264692">MNFDFLEQNYTELFYDKEVTFPQIVFDKKNIRFDQFFSRPQLLLEKIKKFSLPQKLEDIITFDQRNVEFANQTLIQYPNLISYYREKEPSFNENQKLLSIAFITSYVLSLNLFDNFSNDIDILFHPYVFPIDPIKSDRFNYTQNIDFFLFHYIYSVDDTKALDLYTSIYHYWISTNPQTILNFMPLLIQLLYQWKSINFFSSFKQSFLFLKILKAAQDDYFLFYFVKNCIQIYPDEFFQSKNGLSMISFYFFNPDLRPETASLLDKGLKVADQNPQMQKEIFLVISNIITSFVGKDDPEAIVILFDMVTNCFPELQLSLVQDAFQTSIFDQMAKIAISSLQYFNKFIFFLTKMGTEYYDFIEFYSMRKSIHNILNQFKCKKLPLFELFKFAFCSSVTKNYSHQYIRNWTAINLLLNIFIINESSCQSQEEEIVQSLLKLSQNKGNLIELNRAKVPEFILKRFPKIQNNEDMRKKYLLLFSTITSSIYNNTTFYRTIELLKNPDFKYPNEILYKLNENLTLLLNQLNAPNAMNNKISRSIPETFFRFDNPKGCGIFGPTVKISGTFSIYFSIRLNDIVSHISFPLLFFDFGRSNICFEFEENYLYFSESRKQERHKFSFEFRQGRWYYLVITSQQNITFQHVSLYVNNNKESEIKVSSNFLNRLNTECTISVCSTSSDPRSWSLLCDLSRLYIINGIDPNLDFTKILTNFSDSLVCNYDPSNAHEGKCFNVTLNNSSKSVPYKGRVIPIISNLESVIQTVGAVKNFFPLFDRASIKPLYENIKINPDQGSKYLQCLISICSGMVSLSEANFTEYGFFELFASFINDCDPKFITHQVINQLFLLFYSLQKDELRAKMVKYVFLNFDISSRLEDNSYLVSVLLSLFIFDGHQYSYEFDINELVYKTILYFNEKSNTSENAWIFLKNVLLSSTSFQTNIQSLLLNMSKFKSNYATEKLLDIIYVLISENTVGCFERFSYYSPFIPTITECSTNIQIDSLKCILKMSKYANFPLDQAISQVITVLQKNDDDFDSFTEHVESFFINDDSSKLNPYLLPLLVHSVSLSSDNHKITLVETIREILISNPEIAESIFDLPLWFSSLMTLVEYVFDPNEDVDKFSTLFTSLFIFELINGLTNDIDKFFDYLSIRSFEKDKCYNKLKSQILVEIFKSDIASNPELILPIFPIAFEFALFSVGVVSNSPDVKISFQVNSQLTFQKDEFFKPSALFVDLSTNLNDTIKILDVVEVHIILVAAFVAVYIYDSKSKEYVEFLHEVTKHFSKYDEQTRKSWNLIITHSFCQTNDFDMIKNTWFSSIFENYEEVLRTKEKKVNLIQEELNKQKVDFIGLDETHSIDKRLLSVSDPNFFTFNYADNEYYLNLQQTKHEIGQKMLIRLKKSFMQDISKVPGPWHIQNQSLKFKALNRISKRGQRVLMVPNNRFNDHREASINRDKKKDEDLPNNNFYYKQIKQMPFLTETKVFTSEVTIRSLSKQTTGTLIVTDKMIQFFSEVKYFSVDWTKVEFILNRRVENNERASEIFTISGRSYFINFPEGERKRFYSYISKLNLPLRISKYGDHFDFFLALRQYCKSIYQNKKSPDIVQNIHLTTLWKNREITTFSYIYYLNMLSGRSYNDSKQYPIYPLLIRNCDSESFDFNDQDSYRDLSKPTAFICQRQKEVPEGHPSYQQLPSNEFLVIWGMVRVEPFTTYQIEFQKKKFLESSRQFYSIKGLWKNMTESIITNESIPEFFTFPYLYLNENRFDLGVRDVDKVRVDDVILPNWAGNAYIYISTNRIALEDDVASKGIHKWIDLFFGVKRRFYDDKKLYPDCSYPELFEKMKKYFSKSDDFSIQKNCDVEIMDEEIYRSKTEEFGTMPAQLFFTEHEERGEITKPVILAPPKISGFKTNEPVIMIMKNIVICESLVKAFDVNGFNSKDEAITEISLPIGCGELLCVSRTSGLLLFGTKIDPFLTVFNLNTKKVYTGFHQHSIITSAKIVGSRYLITGGSDCSLSVWDLATDCNYPISSSGYHADYITSIGCCYENGLLVSADNSSTLVFETLIDHSFITSVSLETFKNCKNQQRRKSLFTPPSNEEINSIISDASNDNNNNNDSNSNNDNDNTNSDDAENDEECENVNESTFIPQICVFRSGIVCVSQKHKIIWFDSHGKVISTHKLEGDFVEMHKYYDYDTREFLIVGSLPRNIDIIDVTTFRMFARINAYRSHFYPIKNTRSILVSTLSELQVYSFGNFIPPVITKYRLNESPSFANLRENEAQ</sequence>
<keyword evidence="1" id="KW-0175">Coiled coil</keyword>
<dbReference type="SMART" id="SM01026">
    <property type="entry name" value="Beach"/>
    <property type="match status" value="1"/>
</dbReference>
<dbReference type="InterPro" id="IPR050865">
    <property type="entry name" value="BEACH_Domain"/>
</dbReference>
<accession>A0ABR2KMU0</accession>
<evidence type="ECO:0000313" key="5">
    <source>
        <dbReference type="Proteomes" id="UP001470230"/>
    </source>
</evidence>
<evidence type="ECO:0000256" key="2">
    <source>
        <dbReference type="SAM" id="MobiDB-lite"/>
    </source>
</evidence>
<feature type="region of interest" description="Disordered" evidence="2">
    <location>
        <begin position="2088"/>
        <end position="2123"/>
    </location>
</feature>
<dbReference type="SUPFAM" id="SSF81837">
    <property type="entry name" value="BEACH domain"/>
    <property type="match status" value="1"/>
</dbReference>
<dbReference type="InterPro" id="IPR036322">
    <property type="entry name" value="WD40_repeat_dom_sf"/>
</dbReference>
<dbReference type="PROSITE" id="PS50197">
    <property type="entry name" value="BEACH"/>
    <property type="match status" value="1"/>
</dbReference>
<feature type="domain" description="BEACH" evidence="3">
    <location>
        <begin position="1588"/>
        <end position="1878"/>
    </location>
</feature>
<dbReference type="Pfam" id="PF02138">
    <property type="entry name" value="Beach"/>
    <property type="match status" value="1"/>
</dbReference>
<proteinExistence type="predicted"/>
<comment type="caution">
    <text evidence="4">The sequence shown here is derived from an EMBL/GenBank/DDBJ whole genome shotgun (WGS) entry which is preliminary data.</text>
</comment>
<dbReference type="Gene3D" id="2.130.10.10">
    <property type="entry name" value="YVTN repeat-like/Quinoprotein amine dehydrogenase"/>
    <property type="match status" value="1"/>
</dbReference>
<protein>
    <recommendedName>
        <fullName evidence="3">BEACH domain-containing protein</fullName>
    </recommendedName>
</protein>
<feature type="compositionally biased region" description="Low complexity" evidence="2">
    <location>
        <begin position="2088"/>
        <end position="2112"/>
    </location>
</feature>
<gene>
    <name evidence="4" type="ORF">M9Y10_029364</name>
</gene>
<evidence type="ECO:0000313" key="4">
    <source>
        <dbReference type="EMBL" id="KAK8892141.1"/>
    </source>
</evidence>